<dbReference type="EMBL" id="CBTK010000286">
    <property type="protein sequence ID" value="CDH46957.1"/>
    <property type="molecule type" value="Genomic_DNA"/>
</dbReference>
<dbReference type="Pfam" id="PF17289">
    <property type="entry name" value="Terminase_6C"/>
    <property type="match status" value="1"/>
</dbReference>
<dbReference type="SUPFAM" id="SSF52540">
    <property type="entry name" value="P-loop containing nucleoside triphosphate hydrolases"/>
    <property type="match status" value="1"/>
</dbReference>
<accession>A0A7U7J5L7</accession>
<dbReference type="Gene3D" id="3.30.420.240">
    <property type="match status" value="1"/>
</dbReference>
<comment type="caution">
    <text evidence="3">The sequence shown here is derived from an EMBL/GenBank/DDBJ whole genome shotgun (WGS) entry which is preliminary data.</text>
</comment>
<evidence type="ECO:0000313" key="3">
    <source>
        <dbReference type="EMBL" id="CDH46957.1"/>
    </source>
</evidence>
<dbReference type="InterPro" id="IPR035421">
    <property type="entry name" value="Terminase_6C"/>
</dbReference>
<name>A0A7U7J5L7_9GAMM</name>
<dbReference type="Proteomes" id="UP000019184">
    <property type="component" value="Unassembled WGS sequence"/>
</dbReference>
<dbReference type="RefSeq" id="WP_081756500.1">
    <property type="nucleotide sequence ID" value="NZ_CBTK010000286.1"/>
</dbReference>
<sequence>MLDRALQRSLKIGLPRHLRYLQEDQQSAIMRRIEWLSSARSSQLIPPGMFIHLILAGRGFGKTLTASQEAWWLASSNPGWRIAVVAPTAGDLRRTVFEGDSGLLRVTPAEVLRGGEIGHAYNRSLFEMHFKNGSLIQGFAATEPDRLRGPQFHAAFCDELAAWSRLQDTWDQLMMTLRLGKQPRVVIATTPRPVAMIKQLLARQGQDVYVVRGSTFENVANLAPGFIATLRQRYEGTRLARQELYAEVLEDVPGALWQRTEIDQHRAKDTPALQRVVVAVDPAVSNTEGSDETGIIVAGLGTDRRGYVLEDATLRGAPDEWARQAVRMYDAHRADLLVSEVNNGGDLVMATVKTAAQDLFQRGERPNPEINQRKIHSSRGKVIRAEPIAALYAQGRVSHIHSLPTLEDQMCVFTSDFDRGKSGYSPDRVDALVFALSELMLNQAPIVAGAAGRTRESPWQ</sequence>
<feature type="domain" description="Terminase large subunit gp17-like C-terminal" evidence="2">
    <location>
        <begin position="279"/>
        <end position="438"/>
    </location>
</feature>
<keyword evidence="1" id="KW-1188">Viral release from host cell</keyword>
<dbReference type="InterPro" id="IPR027417">
    <property type="entry name" value="P-loop_NTPase"/>
</dbReference>
<organism evidence="3 4">
    <name type="scientific">Candidatus Contendobacter odensis Run_B_J11</name>
    <dbReference type="NCBI Taxonomy" id="1400861"/>
    <lineage>
        <taxon>Bacteria</taxon>
        <taxon>Pseudomonadati</taxon>
        <taxon>Pseudomonadota</taxon>
        <taxon>Gammaproteobacteria</taxon>
        <taxon>Candidatus Competibacteraceae</taxon>
        <taxon>Candidatus Contendibacter</taxon>
    </lineage>
</organism>
<keyword evidence="4" id="KW-1185">Reference proteome</keyword>
<dbReference type="Pfam" id="PF03237">
    <property type="entry name" value="Terminase_6N"/>
    <property type="match status" value="1"/>
</dbReference>
<protein>
    <recommendedName>
        <fullName evidence="2">Terminase large subunit gp17-like C-terminal domain-containing protein</fullName>
    </recommendedName>
</protein>
<evidence type="ECO:0000256" key="1">
    <source>
        <dbReference type="ARBA" id="ARBA00022612"/>
    </source>
</evidence>
<evidence type="ECO:0000313" key="4">
    <source>
        <dbReference type="Proteomes" id="UP000019184"/>
    </source>
</evidence>
<dbReference type="Gene3D" id="3.40.50.300">
    <property type="entry name" value="P-loop containing nucleotide triphosphate hydrolases"/>
    <property type="match status" value="1"/>
</dbReference>
<evidence type="ECO:0000259" key="2">
    <source>
        <dbReference type="Pfam" id="PF17289"/>
    </source>
</evidence>
<proteinExistence type="predicted"/>
<dbReference type="AlphaFoldDB" id="A0A7U7J5L7"/>
<gene>
    <name evidence="3" type="ORF">BN874_690007</name>
</gene>
<reference evidence="3 4" key="1">
    <citation type="journal article" date="2014" name="ISME J.">
        <title>Candidatus Competibacter-lineage genomes retrieved from metagenomes reveal functional metabolic diversity.</title>
        <authorList>
            <person name="McIlroy S.J."/>
            <person name="Albertsen M."/>
            <person name="Andresen E.K."/>
            <person name="Saunders A.M."/>
            <person name="Kristiansen R."/>
            <person name="Stokholm-Bjerregaard M."/>
            <person name="Nielsen K.L."/>
            <person name="Nielsen P.H."/>
        </authorList>
    </citation>
    <scope>NUCLEOTIDE SEQUENCE [LARGE SCALE GENOMIC DNA]</scope>
    <source>
        <strain evidence="3 4">Run_B_J11</strain>
    </source>
</reference>